<dbReference type="PROSITE" id="PS50196">
    <property type="entry name" value="RANBD1"/>
    <property type="match status" value="1"/>
</dbReference>
<evidence type="ECO:0000256" key="3">
    <source>
        <dbReference type="SAM" id="MobiDB-lite"/>
    </source>
</evidence>
<feature type="compositionally biased region" description="Basic and acidic residues" evidence="3">
    <location>
        <begin position="164"/>
        <end position="187"/>
    </location>
</feature>
<evidence type="ECO:0000256" key="1">
    <source>
        <dbReference type="ARBA" id="ARBA00004123"/>
    </source>
</evidence>
<dbReference type="Gene3D" id="2.30.29.30">
    <property type="entry name" value="Pleckstrin-homology domain (PH domain)/Phosphotyrosine-binding domain (PTB)"/>
    <property type="match status" value="1"/>
</dbReference>
<dbReference type="Proteomes" id="UP001362899">
    <property type="component" value="Unassembled WGS sequence"/>
</dbReference>
<evidence type="ECO:0000313" key="5">
    <source>
        <dbReference type="EMBL" id="GMM52533.1"/>
    </source>
</evidence>
<name>A0AAV5RM45_STABA</name>
<feature type="region of interest" description="Disordered" evidence="3">
    <location>
        <begin position="1"/>
        <end position="221"/>
    </location>
</feature>
<dbReference type="InterPro" id="IPR000156">
    <property type="entry name" value="Ran_bind_dom"/>
</dbReference>
<dbReference type="AlphaFoldDB" id="A0AAV5RM45"/>
<protein>
    <submittedName>
        <fullName evidence="5">Yrb2 protein</fullName>
    </submittedName>
</protein>
<dbReference type="EMBL" id="BTGC01000008">
    <property type="protein sequence ID" value="GMM52533.1"/>
    <property type="molecule type" value="Genomic_DNA"/>
</dbReference>
<dbReference type="GO" id="GO:0005634">
    <property type="term" value="C:nucleus"/>
    <property type="evidence" value="ECO:0007669"/>
    <property type="project" value="UniProtKB-SubCell"/>
</dbReference>
<dbReference type="SMART" id="SM00160">
    <property type="entry name" value="RanBD"/>
    <property type="match status" value="1"/>
</dbReference>
<comment type="caution">
    <text evidence="5">The sequence shown here is derived from an EMBL/GenBank/DDBJ whole genome shotgun (WGS) entry which is preliminary data.</text>
</comment>
<comment type="subcellular location">
    <subcellularLocation>
        <location evidence="1">Nucleus</location>
    </subcellularLocation>
</comment>
<dbReference type="PANTHER" id="PTHR23138">
    <property type="entry name" value="RAN BINDING PROTEIN"/>
    <property type="match status" value="1"/>
</dbReference>
<gene>
    <name evidence="5" type="ORF">DASB73_034960</name>
</gene>
<dbReference type="CDD" id="cd13180">
    <property type="entry name" value="RanBD_RanBP3"/>
    <property type="match status" value="1"/>
</dbReference>
<feature type="compositionally biased region" description="Polar residues" evidence="3">
    <location>
        <begin position="192"/>
        <end position="203"/>
    </location>
</feature>
<sequence length="361" mass="39587">MKRGRSDDEQVEAKKIKLDEAGASKDASTSSLKADTTAETAEKPVVDHKVEPETKETESKETETEESKETETKEVESKEVESKESKETEAKETEAKETEAKELESKETAAKEPEQVNETEPKEPESKPAPFSFQNFSSSSGFSQFSAFKAPTVKTTGNPWASKPKTDEKDSSADSKPESEAEAESKPKSGFSFGSNNGKNSVTEANGANGANGASGASGASEAESSKVAEFAMEKKVNKTGEEDEGTLFSCHCRLFCVDLSSDAKQWKERGSGTLKLNQNSENKHRLIMRADGVLRVQLNLPLVKNTKVFKGFTNSLHSENYIRLVGIEDEKPRQFALKLSSEDQRDQLFSEIETVLQSKE</sequence>
<feature type="compositionally biased region" description="Polar residues" evidence="3">
    <location>
        <begin position="26"/>
        <end position="39"/>
    </location>
</feature>
<dbReference type="PANTHER" id="PTHR23138:SF142">
    <property type="entry name" value="RAN-BINDING PROTEIN 3B-RELATED"/>
    <property type="match status" value="1"/>
</dbReference>
<feature type="compositionally biased region" description="Low complexity" evidence="3">
    <location>
        <begin position="131"/>
        <end position="148"/>
    </location>
</feature>
<feature type="compositionally biased region" description="Basic and acidic residues" evidence="3">
    <location>
        <begin position="40"/>
        <end position="126"/>
    </location>
</feature>
<dbReference type="SUPFAM" id="SSF50729">
    <property type="entry name" value="PH domain-like"/>
    <property type="match status" value="1"/>
</dbReference>
<evidence type="ECO:0000259" key="4">
    <source>
        <dbReference type="PROSITE" id="PS50196"/>
    </source>
</evidence>
<keyword evidence="2" id="KW-0539">Nucleus</keyword>
<dbReference type="InterPro" id="IPR011993">
    <property type="entry name" value="PH-like_dom_sf"/>
</dbReference>
<keyword evidence="6" id="KW-1185">Reference proteome</keyword>
<reference evidence="5 6" key="1">
    <citation type="journal article" date="2023" name="Elife">
        <title>Identification of key yeast species and microbe-microbe interactions impacting larval growth of Drosophila in the wild.</title>
        <authorList>
            <person name="Mure A."/>
            <person name="Sugiura Y."/>
            <person name="Maeda R."/>
            <person name="Honda K."/>
            <person name="Sakurai N."/>
            <person name="Takahashi Y."/>
            <person name="Watada M."/>
            <person name="Katoh T."/>
            <person name="Gotoh A."/>
            <person name="Gotoh Y."/>
            <person name="Taniguchi I."/>
            <person name="Nakamura K."/>
            <person name="Hayashi T."/>
            <person name="Katayama T."/>
            <person name="Uemura T."/>
            <person name="Hattori Y."/>
        </authorList>
    </citation>
    <scope>NUCLEOTIDE SEQUENCE [LARGE SCALE GENOMIC DNA]</scope>
    <source>
        <strain evidence="5 6">SB-73</strain>
    </source>
</reference>
<feature type="domain" description="RanBD1" evidence="4">
    <location>
        <begin position="239"/>
        <end position="361"/>
    </location>
</feature>
<feature type="compositionally biased region" description="Basic and acidic residues" evidence="3">
    <location>
        <begin position="1"/>
        <end position="23"/>
    </location>
</feature>
<organism evidence="5 6">
    <name type="scientific">Starmerella bacillaris</name>
    <name type="common">Yeast</name>
    <name type="synonym">Candida zemplinina</name>
    <dbReference type="NCBI Taxonomy" id="1247836"/>
    <lineage>
        <taxon>Eukaryota</taxon>
        <taxon>Fungi</taxon>
        <taxon>Dikarya</taxon>
        <taxon>Ascomycota</taxon>
        <taxon>Saccharomycotina</taxon>
        <taxon>Dipodascomycetes</taxon>
        <taxon>Dipodascales</taxon>
        <taxon>Trichomonascaceae</taxon>
        <taxon>Starmerella</taxon>
    </lineage>
</organism>
<dbReference type="Pfam" id="PF00638">
    <property type="entry name" value="Ran_BP1"/>
    <property type="match status" value="1"/>
</dbReference>
<evidence type="ECO:0000313" key="6">
    <source>
        <dbReference type="Proteomes" id="UP001362899"/>
    </source>
</evidence>
<evidence type="ECO:0000256" key="2">
    <source>
        <dbReference type="ARBA" id="ARBA00023242"/>
    </source>
</evidence>
<feature type="compositionally biased region" description="Low complexity" evidence="3">
    <location>
        <begin position="204"/>
        <end position="221"/>
    </location>
</feature>
<accession>A0AAV5RM45</accession>
<dbReference type="InterPro" id="IPR045255">
    <property type="entry name" value="RanBP1-like"/>
</dbReference>
<proteinExistence type="predicted"/>